<dbReference type="Gene3D" id="1.10.10.850">
    <property type="match status" value="1"/>
</dbReference>
<feature type="binding site" evidence="5">
    <location>
        <begin position="284"/>
        <end position="285"/>
    </location>
    <ligand>
        <name>substrate</name>
    </ligand>
</feature>
<dbReference type="InterPro" id="IPR040442">
    <property type="entry name" value="Pyrv_kinase-like_dom_sf"/>
</dbReference>
<evidence type="ECO:0000256" key="2">
    <source>
        <dbReference type="ARBA" id="ARBA00012260"/>
    </source>
</evidence>
<dbReference type="GO" id="GO:0004451">
    <property type="term" value="F:isocitrate lyase activity"/>
    <property type="evidence" value="ECO:0007669"/>
    <property type="project" value="InterPro"/>
</dbReference>
<evidence type="ECO:0000256" key="6">
    <source>
        <dbReference type="PIRSR" id="PIRSR001362-3"/>
    </source>
</evidence>
<dbReference type="GO" id="GO:0005759">
    <property type="term" value="C:mitochondrial matrix"/>
    <property type="evidence" value="ECO:0007669"/>
    <property type="project" value="TreeGrafter"/>
</dbReference>
<keyword evidence="3" id="KW-0456">Lyase</keyword>
<dbReference type="Proteomes" id="UP000077521">
    <property type="component" value="Unassembled WGS sequence"/>
</dbReference>
<evidence type="ECO:0000256" key="4">
    <source>
        <dbReference type="PIRSR" id="PIRSR001362-1"/>
    </source>
</evidence>
<dbReference type="SUPFAM" id="SSF51621">
    <property type="entry name" value="Phosphoenolpyruvate/pyruvate domain"/>
    <property type="match status" value="1"/>
</dbReference>
<dbReference type="InterPro" id="IPR018523">
    <property type="entry name" value="Isocitrate_lyase_ph_CS"/>
</dbReference>
<reference evidence="7" key="1">
    <citation type="submission" date="2016-04" db="EMBL/GenBank/DDBJ databases">
        <authorList>
            <person name="Nguyen H.D."/>
            <person name="Samba Siva P."/>
            <person name="Cullis J."/>
            <person name="Levesque C.A."/>
            <person name="Hambleton S."/>
        </authorList>
    </citation>
    <scope>NUCLEOTIDE SEQUENCE</scope>
    <source>
        <strain evidence="7">DAOMC 236416</strain>
    </source>
</reference>
<evidence type="ECO:0000313" key="7">
    <source>
        <dbReference type="EMBL" id="KAE8256131.1"/>
    </source>
</evidence>
<feature type="binding site" evidence="6">
    <location>
        <position position="245"/>
    </location>
    <ligand>
        <name>Mg(2+)</name>
        <dbReference type="ChEBI" id="CHEBI:18420"/>
    </ligand>
</feature>
<feature type="binding site" evidence="5">
    <location>
        <position position="320"/>
    </location>
    <ligand>
        <name>substrate</name>
    </ligand>
</feature>
<dbReference type="EC" id="4.1.3.30" evidence="2"/>
<keyword evidence="6" id="KW-0479">Metal-binding</keyword>
<feature type="binding site" evidence="5">
    <location>
        <position position="545"/>
    </location>
    <ligand>
        <name>substrate</name>
    </ligand>
</feature>
<dbReference type="GO" id="GO:0019629">
    <property type="term" value="P:propionate catabolic process, 2-methylcitrate cycle"/>
    <property type="evidence" value="ECO:0007669"/>
    <property type="project" value="TreeGrafter"/>
</dbReference>
<accession>A0A177TQL4</accession>
<comment type="similarity">
    <text evidence="1">Belongs to the isocitrate lyase/PEP mutase superfamily. Isocitrate lyase family.</text>
</comment>
<evidence type="ECO:0000256" key="5">
    <source>
        <dbReference type="PIRSR" id="PIRSR001362-2"/>
    </source>
</evidence>
<proteinExistence type="inferred from homology"/>
<gene>
    <name evidence="7" type="ORF">A4X13_0g2814</name>
</gene>
<dbReference type="NCBIfam" id="TIGR01346">
    <property type="entry name" value="isocit_lyase"/>
    <property type="match status" value="1"/>
</dbReference>
<comment type="cofactor">
    <cofactor evidence="6">
        <name>Mg(2+)</name>
        <dbReference type="ChEBI" id="CHEBI:18420"/>
    </cofactor>
    <text evidence="6">Can also use Mn(2+) ion.</text>
</comment>
<dbReference type="InterPro" id="IPR015813">
    <property type="entry name" value="Pyrv/PenolPyrv_kinase-like_dom"/>
</dbReference>
<evidence type="ECO:0000256" key="3">
    <source>
        <dbReference type="ARBA" id="ARBA00023239"/>
    </source>
</evidence>
<dbReference type="GO" id="GO:0046872">
    <property type="term" value="F:metal ion binding"/>
    <property type="evidence" value="ECO:0007669"/>
    <property type="project" value="UniProtKB-KW"/>
</dbReference>
<dbReference type="PROSITE" id="PS00161">
    <property type="entry name" value="ISOCITRATE_LYASE"/>
    <property type="match status" value="1"/>
</dbReference>
<keyword evidence="6" id="KW-0460">Magnesium</keyword>
<keyword evidence="8" id="KW-1185">Reference proteome</keyword>
<feature type="binding site" evidence="5">
    <location>
        <begin position="510"/>
        <end position="514"/>
    </location>
    <ligand>
        <name>substrate</name>
    </ligand>
</feature>
<organism evidence="7 8">
    <name type="scientific">Tilletia indica</name>
    <dbReference type="NCBI Taxonomy" id="43049"/>
    <lineage>
        <taxon>Eukaryota</taxon>
        <taxon>Fungi</taxon>
        <taxon>Dikarya</taxon>
        <taxon>Basidiomycota</taxon>
        <taxon>Ustilaginomycotina</taxon>
        <taxon>Exobasidiomycetes</taxon>
        <taxon>Tilletiales</taxon>
        <taxon>Tilletiaceae</taxon>
        <taxon>Tilletia</taxon>
    </lineage>
</organism>
<dbReference type="AlphaFoldDB" id="A0A177TQL4"/>
<dbReference type="EMBL" id="LWDF02000142">
    <property type="protein sequence ID" value="KAE8256131.1"/>
    <property type="molecule type" value="Genomic_DNA"/>
</dbReference>
<sequence length="624" mass="68024">MSSARLPLHLARRSSPLTRTHLISTPTSAFRRQPTVLAPATSTRLAGMSSTSSTAAARSVAATSLVPAPAPLPLQAPTVEQETEEFKARVKAVQEWWDSPRFKGIKRPYTAESVVTKRGSIPVQPPQSSLLADKLFALLSQRAEERKPVHTMGAIDPIQQSQMAYNQEVVYVSGWAASSVLTTCNNEVGPDLADYPYTTVPNQVQRLFKAQLHHDRKHYDERCQLTPEQRAKKPWVDYLRPIIADADTGHGGLSTVLKLAKLFAEHGAAAIHLEDQLHGGKKCGHQAGKVLVPTSEHINRLVACRLAWDVLGASNLVIARTDSESAKLISSTIDARDHEFVLGVVGWNDAESKLSLADTLAKAEAGGKAGAELDQVEKEWMDGITLKTWDEAVIDHNANNASGIEAYRSELAAASKASSGLVPISQARAIATKVFGGADKLPLWSWDAPRTKEGYYHFRGGVAPALKRVKAFAPYSDLLWLETKTPDLDQARGFAGEIHEEYPGKWLVYNLSPSFNWSGHGFTDATLKSFIWDLAQSGFVLQLISLAGLHSTGMVTHELSTRFKTEGMLAYVNLIQRREKELGCDVLTHQKWSGAAYTDRMVQAVSSGSSGTSAMGADSTEHSF</sequence>
<dbReference type="InterPro" id="IPR006254">
    <property type="entry name" value="Isocitrate_lyase"/>
</dbReference>
<dbReference type="Gene3D" id="3.20.20.60">
    <property type="entry name" value="Phosphoenolpyruvate-binding domains"/>
    <property type="match status" value="1"/>
</dbReference>
<name>A0A177TQL4_9BASI</name>
<dbReference type="InterPro" id="IPR039556">
    <property type="entry name" value="ICL/PEPM"/>
</dbReference>
<evidence type="ECO:0000256" key="1">
    <source>
        <dbReference type="ARBA" id="ARBA00005704"/>
    </source>
</evidence>
<dbReference type="GO" id="GO:0046421">
    <property type="term" value="F:methylisocitrate lyase activity"/>
    <property type="evidence" value="ECO:0007669"/>
    <property type="project" value="UniProtKB-EC"/>
</dbReference>
<reference evidence="7" key="2">
    <citation type="journal article" date="2019" name="IMA Fungus">
        <title>Genome sequencing and comparison of five Tilletia species to identify candidate genes for the detection of regulated species infecting wheat.</title>
        <authorList>
            <person name="Nguyen H.D.T."/>
            <person name="Sultana T."/>
            <person name="Kesanakurti P."/>
            <person name="Hambleton S."/>
        </authorList>
    </citation>
    <scope>NUCLEOTIDE SEQUENCE</scope>
    <source>
        <strain evidence="7">DAOMC 236416</strain>
    </source>
</reference>
<feature type="binding site" evidence="5">
    <location>
        <begin position="173"/>
        <end position="175"/>
    </location>
    <ligand>
        <name>substrate</name>
    </ligand>
</feature>
<dbReference type="Pfam" id="PF00463">
    <property type="entry name" value="ICL"/>
    <property type="match status" value="1"/>
</dbReference>
<evidence type="ECO:0000313" key="8">
    <source>
        <dbReference type="Proteomes" id="UP000077521"/>
    </source>
</evidence>
<dbReference type="PIRSF" id="PIRSF001362">
    <property type="entry name" value="Isocit_lyase"/>
    <property type="match status" value="1"/>
</dbReference>
<protein>
    <recommendedName>
        <fullName evidence="2">methylisocitrate lyase</fullName>
        <ecNumber evidence="2">4.1.3.30</ecNumber>
    </recommendedName>
</protein>
<dbReference type="CDD" id="cd00377">
    <property type="entry name" value="ICL_PEPM"/>
    <property type="match status" value="1"/>
</dbReference>
<feature type="active site" description="Proton acceptor" evidence="4">
    <location>
        <position position="283"/>
    </location>
</feature>
<dbReference type="PANTHER" id="PTHR21631:SF13">
    <property type="entry name" value="MITOCHONDRIAL 2-METHYLISOCITRATE LYASE ICL2"/>
    <property type="match status" value="1"/>
</dbReference>
<comment type="caution">
    <text evidence="7">The sequence shown here is derived from an EMBL/GenBank/DDBJ whole genome shotgun (WGS) entry which is preliminary data.</text>
</comment>
<dbReference type="PANTHER" id="PTHR21631">
    <property type="entry name" value="ISOCITRATE LYASE/MALATE SYNTHASE"/>
    <property type="match status" value="1"/>
</dbReference>